<organism evidence="8 9">
    <name type="scientific">Dyadobacter frigoris</name>
    <dbReference type="NCBI Taxonomy" id="2576211"/>
    <lineage>
        <taxon>Bacteria</taxon>
        <taxon>Pseudomonadati</taxon>
        <taxon>Bacteroidota</taxon>
        <taxon>Cytophagia</taxon>
        <taxon>Cytophagales</taxon>
        <taxon>Spirosomataceae</taxon>
        <taxon>Dyadobacter</taxon>
    </lineage>
</organism>
<comment type="similarity">
    <text evidence="2">Belongs to the DoxX family.</text>
</comment>
<dbReference type="InterPro" id="IPR051907">
    <property type="entry name" value="DoxX-like_oxidoreductase"/>
</dbReference>
<dbReference type="EMBL" id="SZVO01000002">
    <property type="protein sequence ID" value="TKT93033.1"/>
    <property type="molecule type" value="Genomic_DNA"/>
</dbReference>
<evidence type="ECO:0000256" key="7">
    <source>
        <dbReference type="SAM" id="Phobius"/>
    </source>
</evidence>
<gene>
    <name evidence="8" type="ORF">FDK13_04030</name>
</gene>
<reference evidence="8 9" key="1">
    <citation type="submission" date="2019-05" db="EMBL/GenBank/DDBJ databases">
        <title>Dyadobacter AR-3-8 sp. nov., isolated from arctic soil.</title>
        <authorList>
            <person name="Chaudhary D.K."/>
        </authorList>
    </citation>
    <scope>NUCLEOTIDE SEQUENCE [LARGE SCALE GENOMIC DNA]</scope>
    <source>
        <strain evidence="8 9">AR-3-8</strain>
    </source>
</reference>
<evidence type="ECO:0000256" key="1">
    <source>
        <dbReference type="ARBA" id="ARBA00004651"/>
    </source>
</evidence>
<accession>A0A4V6BJ54</accession>
<evidence type="ECO:0000313" key="8">
    <source>
        <dbReference type="EMBL" id="TKT93033.1"/>
    </source>
</evidence>
<feature type="transmembrane region" description="Helical" evidence="7">
    <location>
        <begin position="21"/>
        <end position="37"/>
    </location>
</feature>
<keyword evidence="6 7" id="KW-0472">Membrane</keyword>
<evidence type="ECO:0000256" key="6">
    <source>
        <dbReference type="ARBA" id="ARBA00023136"/>
    </source>
</evidence>
<comment type="caution">
    <text evidence="8">The sequence shown here is derived from an EMBL/GenBank/DDBJ whole genome shotgun (WGS) entry which is preliminary data.</text>
</comment>
<dbReference type="AlphaFoldDB" id="A0A4V6BJ54"/>
<dbReference type="Pfam" id="PF07681">
    <property type="entry name" value="DoxX"/>
    <property type="match status" value="1"/>
</dbReference>
<evidence type="ECO:0000256" key="3">
    <source>
        <dbReference type="ARBA" id="ARBA00022475"/>
    </source>
</evidence>
<comment type="subcellular location">
    <subcellularLocation>
        <location evidence="1">Cell membrane</location>
        <topology evidence="1">Multi-pass membrane protein</topology>
    </subcellularLocation>
</comment>
<keyword evidence="5 7" id="KW-1133">Transmembrane helix</keyword>
<feature type="transmembrane region" description="Helical" evidence="7">
    <location>
        <begin position="79"/>
        <end position="99"/>
    </location>
</feature>
<dbReference type="PANTHER" id="PTHR33452:SF1">
    <property type="entry name" value="INNER MEMBRANE PROTEIN YPHA-RELATED"/>
    <property type="match status" value="1"/>
</dbReference>
<feature type="transmembrane region" description="Helical" evidence="7">
    <location>
        <begin position="111"/>
        <end position="131"/>
    </location>
</feature>
<keyword evidence="4 7" id="KW-0812">Transmembrane</keyword>
<keyword evidence="9" id="KW-1185">Reference proteome</keyword>
<dbReference type="PANTHER" id="PTHR33452">
    <property type="entry name" value="OXIDOREDUCTASE CATD-RELATED"/>
    <property type="match status" value="1"/>
</dbReference>
<protein>
    <submittedName>
        <fullName evidence="8">DoxX family protein</fullName>
    </submittedName>
</protein>
<evidence type="ECO:0000256" key="2">
    <source>
        <dbReference type="ARBA" id="ARBA00006679"/>
    </source>
</evidence>
<evidence type="ECO:0000256" key="5">
    <source>
        <dbReference type="ARBA" id="ARBA00022989"/>
    </source>
</evidence>
<dbReference type="OrthoDB" id="9813193at2"/>
<sequence>MPSLKLNSITYQSRSFDFSMLILRLGFGILMMPHGYAKLMGFAEKSDKFMTFMGLSGPVSLSLTIFAELFCAGLVAVGLFTRLATIPLIIATIVIVFVAHEGDIFDSASSGFFYLLAYTVLFLLGPGKYSLDYSIGKKLK</sequence>
<proteinExistence type="inferred from homology"/>
<dbReference type="Proteomes" id="UP000304900">
    <property type="component" value="Unassembled WGS sequence"/>
</dbReference>
<evidence type="ECO:0000313" key="9">
    <source>
        <dbReference type="Proteomes" id="UP000304900"/>
    </source>
</evidence>
<dbReference type="RefSeq" id="WP_137338709.1">
    <property type="nucleotide sequence ID" value="NZ_BSQH01000018.1"/>
</dbReference>
<dbReference type="GO" id="GO:0005886">
    <property type="term" value="C:plasma membrane"/>
    <property type="evidence" value="ECO:0007669"/>
    <property type="project" value="UniProtKB-SubCell"/>
</dbReference>
<evidence type="ECO:0000256" key="4">
    <source>
        <dbReference type="ARBA" id="ARBA00022692"/>
    </source>
</evidence>
<keyword evidence="3" id="KW-1003">Cell membrane</keyword>
<dbReference type="InterPro" id="IPR032808">
    <property type="entry name" value="DoxX"/>
</dbReference>
<name>A0A4V6BJ54_9BACT</name>
<feature type="transmembrane region" description="Helical" evidence="7">
    <location>
        <begin position="49"/>
        <end position="72"/>
    </location>
</feature>